<dbReference type="PANTHER" id="PTHR17490:SF16">
    <property type="entry name" value="THREONYLCARBAMOYL-AMP SYNTHASE"/>
    <property type="match status" value="1"/>
</dbReference>
<reference evidence="15 16" key="1">
    <citation type="submission" date="2022-09" db="EMBL/GenBank/DDBJ databases">
        <authorList>
            <person name="Han X.L."/>
            <person name="Wang Q."/>
            <person name="Lu T."/>
        </authorList>
    </citation>
    <scope>NUCLEOTIDE SEQUENCE [LARGE SCALE GENOMIC DNA]</scope>
    <source>
        <strain evidence="15 16">WQ 127069</strain>
    </source>
</reference>
<dbReference type="InterPro" id="IPR017945">
    <property type="entry name" value="DHBP_synth_RibB-like_a/b_dom"/>
</dbReference>
<keyword evidence="10 13" id="KW-0067">ATP-binding</keyword>
<evidence type="ECO:0000256" key="11">
    <source>
        <dbReference type="ARBA" id="ARBA00029774"/>
    </source>
</evidence>
<dbReference type="Gene3D" id="3.40.50.11030">
    <property type="entry name" value="Threonylcarbamoyl-AMP synthase, C-terminal domain"/>
    <property type="match status" value="1"/>
</dbReference>
<dbReference type="SUPFAM" id="SSF55821">
    <property type="entry name" value="YrdC/RibB"/>
    <property type="match status" value="1"/>
</dbReference>
<dbReference type="Pfam" id="PF01300">
    <property type="entry name" value="Sua5_yciO_yrdC"/>
    <property type="match status" value="1"/>
</dbReference>
<evidence type="ECO:0000256" key="7">
    <source>
        <dbReference type="ARBA" id="ARBA00022694"/>
    </source>
</evidence>
<dbReference type="InterPro" id="IPR005145">
    <property type="entry name" value="Sua5_C"/>
</dbReference>
<keyword evidence="8 13" id="KW-0548">Nucleotidyltransferase</keyword>
<comment type="catalytic activity">
    <reaction evidence="12 13">
        <text>L-threonine + hydrogencarbonate + ATP = L-threonylcarbamoyladenylate + diphosphate + H2O</text>
        <dbReference type="Rhea" id="RHEA:36407"/>
        <dbReference type="ChEBI" id="CHEBI:15377"/>
        <dbReference type="ChEBI" id="CHEBI:17544"/>
        <dbReference type="ChEBI" id="CHEBI:30616"/>
        <dbReference type="ChEBI" id="CHEBI:33019"/>
        <dbReference type="ChEBI" id="CHEBI:57926"/>
        <dbReference type="ChEBI" id="CHEBI:73682"/>
        <dbReference type="EC" id="2.7.7.87"/>
    </reaction>
</comment>
<evidence type="ECO:0000256" key="12">
    <source>
        <dbReference type="ARBA" id="ARBA00048366"/>
    </source>
</evidence>
<feature type="domain" description="YrdC-like" evidence="14">
    <location>
        <begin position="14"/>
        <end position="207"/>
    </location>
</feature>
<keyword evidence="6 13" id="KW-0808">Transferase</keyword>
<evidence type="ECO:0000256" key="5">
    <source>
        <dbReference type="ARBA" id="ARBA00022490"/>
    </source>
</evidence>
<sequence>MTKLWKATGDDLELEELTEPARILREGGLIAFPTETVYGLGADARQTDAVNKIFMAKGRPSDNPLIVHIANRSQMAGLAAPPDETVSRLLDLFWPGPLTVVLPIKPGVLSPLVTAGLSTVGLRMPDHPVALQLLRAAGCPVAAPSANSSGRPSPTTAAHVYDDLAGRIDGIVDGGATGVGLESTVVEYTAPIGDGGGVLHILRPGGVSAEQLIMALPGIEVREASVHPDSSLAPRAPGMKYAHYAPRGAMTLVQGSAPEQVLARLQRELDQAHARGERTGVLTYREHADALRADTVVACGSLGDLESVAHGLYAALRQFDEAGADFIVAEACPESGIGAAIMNRLRKAAANRIIHV</sequence>
<dbReference type="PROSITE" id="PS51163">
    <property type="entry name" value="YRDC"/>
    <property type="match status" value="1"/>
</dbReference>
<dbReference type="NCBIfam" id="TIGR00057">
    <property type="entry name" value="L-threonylcarbamoyladenylate synthase"/>
    <property type="match status" value="1"/>
</dbReference>
<comment type="similarity">
    <text evidence="2 13">Belongs to the SUA5 family.</text>
</comment>
<accession>A0ABT2UED1</accession>
<dbReference type="Proteomes" id="UP001652445">
    <property type="component" value="Unassembled WGS sequence"/>
</dbReference>
<evidence type="ECO:0000256" key="3">
    <source>
        <dbReference type="ARBA" id="ARBA00012584"/>
    </source>
</evidence>
<keyword evidence="16" id="KW-1185">Reference proteome</keyword>
<comment type="function">
    <text evidence="13">Required for the formation of a threonylcarbamoyl group on adenosine at position 37 (t(6)A37) in tRNAs that read codons beginning with adenine.</text>
</comment>
<dbReference type="EMBL" id="JAOQIO010000036">
    <property type="protein sequence ID" value="MCU6793005.1"/>
    <property type="molecule type" value="Genomic_DNA"/>
</dbReference>
<evidence type="ECO:0000313" key="15">
    <source>
        <dbReference type="EMBL" id="MCU6793005.1"/>
    </source>
</evidence>
<dbReference type="RefSeq" id="WP_262684323.1">
    <property type="nucleotide sequence ID" value="NZ_JAOQIO010000036.1"/>
</dbReference>
<evidence type="ECO:0000256" key="10">
    <source>
        <dbReference type="ARBA" id="ARBA00022840"/>
    </source>
</evidence>
<dbReference type="Gene3D" id="3.90.870.10">
    <property type="entry name" value="DHBP synthase"/>
    <property type="match status" value="1"/>
</dbReference>
<keyword evidence="9 13" id="KW-0547">Nucleotide-binding</keyword>
<evidence type="ECO:0000256" key="13">
    <source>
        <dbReference type="PIRNR" id="PIRNR004930"/>
    </source>
</evidence>
<comment type="caution">
    <text evidence="15">The sequence shown here is derived from an EMBL/GenBank/DDBJ whole genome shotgun (WGS) entry which is preliminary data.</text>
</comment>
<comment type="subcellular location">
    <subcellularLocation>
        <location evidence="1 13">Cytoplasm</location>
    </subcellularLocation>
</comment>
<evidence type="ECO:0000259" key="14">
    <source>
        <dbReference type="PROSITE" id="PS51163"/>
    </source>
</evidence>
<gene>
    <name evidence="15" type="ORF">OB236_12835</name>
</gene>
<dbReference type="InterPro" id="IPR006070">
    <property type="entry name" value="Sua5-like_dom"/>
</dbReference>
<evidence type="ECO:0000313" key="16">
    <source>
        <dbReference type="Proteomes" id="UP001652445"/>
    </source>
</evidence>
<evidence type="ECO:0000256" key="6">
    <source>
        <dbReference type="ARBA" id="ARBA00022679"/>
    </source>
</evidence>
<dbReference type="EC" id="2.7.7.87" evidence="3 13"/>
<name>A0ABT2UED1_9BACL</name>
<dbReference type="PIRSF" id="PIRSF004930">
    <property type="entry name" value="Tln_factor_SUA5"/>
    <property type="match status" value="1"/>
</dbReference>
<evidence type="ECO:0000256" key="1">
    <source>
        <dbReference type="ARBA" id="ARBA00004496"/>
    </source>
</evidence>
<keyword evidence="7 13" id="KW-0819">tRNA processing</keyword>
<proteinExistence type="inferred from homology"/>
<evidence type="ECO:0000256" key="4">
    <source>
        <dbReference type="ARBA" id="ARBA00015492"/>
    </source>
</evidence>
<dbReference type="InterPro" id="IPR050156">
    <property type="entry name" value="TC-AMP_synthase_SUA5"/>
</dbReference>
<dbReference type="InterPro" id="IPR010923">
    <property type="entry name" value="T(6)A37_SUA5"/>
</dbReference>
<protein>
    <recommendedName>
        <fullName evidence="4 13">Threonylcarbamoyl-AMP synthase</fullName>
        <shortName evidence="13">TC-AMP synthase</shortName>
        <ecNumber evidence="3 13">2.7.7.87</ecNumber>
    </recommendedName>
    <alternativeName>
        <fullName evidence="11 13">L-threonylcarbamoyladenylate synthase</fullName>
    </alternativeName>
</protein>
<evidence type="ECO:0000256" key="9">
    <source>
        <dbReference type="ARBA" id="ARBA00022741"/>
    </source>
</evidence>
<dbReference type="InterPro" id="IPR038385">
    <property type="entry name" value="Sua5/YwlC_C"/>
</dbReference>
<dbReference type="Pfam" id="PF03481">
    <property type="entry name" value="Sua5_C"/>
    <property type="match status" value="1"/>
</dbReference>
<organism evidence="15 16">
    <name type="scientific">Paenibacillus baimaensis</name>
    <dbReference type="NCBI Taxonomy" id="2982185"/>
    <lineage>
        <taxon>Bacteria</taxon>
        <taxon>Bacillati</taxon>
        <taxon>Bacillota</taxon>
        <taxon>Bacilli</taxon>
        <taxon>Bacillales</taxon>
        <taxon>Paenibacillaceae</taxon>
        <taxon>Paenibacillus</taxon>
    </lineage>
</organism>
<dbReference type="PANTHER" id="PTHR17490">
    <property type="entry name" value="SUA5"/>
    <property type="match status" value="1"/>
</dbReference>
<dbReference type="GO" id="GO:0061710">
    <property type="term" value="F:L-threonylcarbamoyladenylate synthase"/>
    <property type="evidence" value="ECO:0007669"/>
    <property type="project" value="UniProtKB-EC"/>
</dbReference>
<keyword evidence="5 13" id="KW-0963">Cytoplasm</keyword>
<evidence type="ECO:0000256" key="2">
    <source>
        <dbReference type="ARBA" id="ARBA00007663"/>
    </source>
</evidence>
<evidence type="ECO:0000256" key="8">
    <source>
        <dbReference type="ARBA" id="ARBA00022695"/>
    </source>
</evidence>